<evidence type="ECO:0000313" key="5">
    <source>
        <dbReference type="EMBL" id="AKT42439.1"/>
    </source>
</evidence>
<dbReference type="PATRIC" id="fig|52.7.peg.7322"/>
<dbReference type="RefSeq" id="WP_050434070.1">
    <property type="nucleotide sequence ID" value="NZ_CP012159.1"/>
</dbReference>
<dbReference type="GO" id="GO:0003677">
    <property type="term" value="F:DNA binding"/>
    <property type="evidence" value="ECO:0007669"/>
    <property type="project" value="UniProtKB-KW"/>
</dbReference>
<dbReference type="KEGG" id="ccro:CMC5_066650"/>
<name>A0A0K1ENM4_CHOCO</name>
<protein>
    <submittedName>
        <fullName evidence="5">ArsR family transcriptional regulator</fullName>
    </submittedName>
</protein>
<dbReference type="STRING" id="52.CMC5_066650"/>
<accession>A0A0K1ENM4</accession>
<keyword evidence="1" id="KW-0805">Transcription regulation</keyword>
<keyword evidence="2" id="KW-0238">DNA-binding</keyword>
<dbReference type="GO" id="GO:0003700">
    <property type="term" value="F:DNA-binding transcription factor activity"/>
    <property type="evidence" value="ECO:0007669"/>
    <property type="project" value="InterPro"/>
</dbReference>
<dbReference type="CDD" id="cd00090">
    <property type="entry name" value="HTH_ARSR"/>
    <property type="match status" value="1"/>
</dbReference>
<dbReference type="InterPro" id="IPR051081">
    <property type="entry name" value="HTH_MetalResp_TranReg"/>
</dbReference>
<dbReference type="OrthoDB" id="9789575at2"/>
<evidence type="ECO:0000259" key="4">
    <source>
        <dbReference type="PROSITE" id="PS50987"/>
    </source>
</evidence>
<keyword evidence="6" id="KW-1185">Reference proteome</keyword>
<dbReference type="AlphaFoldDB" id="A0A0K1ENM4"/>
<dbReference type="Pfam" id="PF12840">
    <property type="entry name" value="HTH_20"/>
    <property type="match status" value="1"/>
</dbReference>
<keyword evidence="3" id="KW-0804">Transcription</keyword>
<dbReference type="SMART" id="SM00418">
    <property type="entry name" value="HTH_ARSR"/>
    <property type="match status" value="1"/>
</dbReference>
<dbReference type="PROSITE" id="PS50987">
    <property type="entry name" value="HTH_ARSR_2"/>
    <property type="match status" value="1"/>
</dbReference>
<dbReference type="PRINTS" id="PR00778">
    <property type="entry name" value="HTHARSR"/>
</dbReference>
<reference evidence="5 6" key="1">
    <citation type="submission" date="2015-07" db="EMBL/GenBank/DDBJ databases">
        <title>Genome analysis of myxobacterium Chondromyces crocatus Cm c5 reveals a high potential for natural compound synthesis and the genetic basis for the loss of fruiting body formation.</title>
        <authorList>
            <person name="Zaburannyi N."/>
            <person name="Bunk B."/>
            <person name="Maier J."/>
            <person name="Overmann J."/>
            <person name="Mueller R."/>
        </authorList>
    </citation>
    <scope>NUCLEOTIDE SEQUENCE [LARGE SCALE GENOMIC DNA]</scope>
    <source>
        <strain evidence="5 6">Cm c5</strain>
    </source>
</reference>
<dbReference type="EMBL" id="CP012159">
    <property type="protein sequence ID" value="AKT42439.1"/>
    <property type="molecule type" value="Genomic_DNA"/>
</dbReference>
<dbReference type="InterPro" id="IPR036388">
    <property type="entry name" value="WH-like_DNA-bd_sf"/>
</dbReference>
<dbReference type="InterPro" id="IPR036390">
    <property type="entry name" value="WH_DNA-bd_sf"/>
</dbReference>
<dbReference type="InterPro" id="IPR001845">
    <property type="entry name" value="HTH_ArsR_DNA-bd_dom"/>
</dbReference>
<dbReference type="PANTHER" id="PTHR33154:SF33">
    <property type="entry name" value="TRANSCRIPTIONAL REPRESSOR SDPR"/>
    <property type="match status" value="1"/>
</dbReference>
<gene>
    <name evidence="5" type="primary">arsR</name>
    <name evidence="5" type="ORF">CMC5_066650</name>
</gene>
<dbReference type="Gene3D" id="1.10.10.10">
    <property type="entry name" value="Winged helix-like DNA-binding domain superfamily/Winged helix DNA-binding domain"/>
    <property type="match status" value="1"/>
</dbReference>
<dbReference type="PANTHER" id="PTHR33154">
    <property type="entry name" value="TRANSCRIPTIONAL REGULATOR, ARSR FAMILY"/>
    <property type="match status" value="1"/>
</dbReference>
<dbReference type="InterPro" id="IPR011991">
    <property type="entry name" value="ArsR-like_HTH"/>
</dbReference>
<dbReference type="NCBIfam" id="NF033788">
    <property type="entry name" value="HTH_metalloreg"/>
    <property type="match status" value="1"/>
</dbReference>
<evidence type="ECO:0000256" key="2">
    <source>
        <dbReference type="ARBA" id="ARBA00023125"/>
    </source>
</evidence>
<organism evidence="5 6">
    <name type="scientific">Chondromyces crocatus</name>
    <dbReference type="NCBI Taxonomy" id="52"/>
    <lineage>
        <taxon>Bacteria</taxon>
        <taxon>Pseudomonadati</taxon>
        <taxon>Myxococcota</taxon>
        <taxon>Polyangia</taxon>
        <taxon>Polyangiales</taxon>
        <taxon>Polyangiaceae</taxon>
        <taxon>Chondromyces</taxon>
    </lineage>
</organism>
<proteinExistence type="predicted"/>
<dbReference type="Proteomes" id="UP000067626">
    <property type="component" value="Chromosome"/>
</dbReference>
<evidence type="ECO:0000256" key="1">
    <source>
        <dbReference type="ARBA" id="ARBA00023015"/>
    </source>
</evidence>
<evidence type="ECO:0000313" key="6">
    <source>
        <dbReference type="Proteomes" id="UP000067626"/>
    </source>
</evidence>
<sequence length="85" mass="9728">MDIFEIVADPNRRALLDMLAGGERTAGELASCVPKLTQPAVSRHLRLMRDSGLIEVRPEAQRRIYALRPEALLELDAWLSRYRRL</sequence>
<feature type="domain" description="HTH arsR-type" evidence="4">
    <location>
        <begin position="1"/>
        <end position="85"/>
    </location>
</feature>
<dbReference type="SUPFAM" id="SSF46785">
    <property type="entry name" value="Winged helix' DNA-binding domain"/>
    <property type="match status" value="1"/>
</dbReference>
<evidence type="ECO:0000256" key="3">
    <source>
        <dbReference type="ARBA" id="ARBA00023163"/>
    </source>
</evidence>